<proteinExistence type="predicted"/>
<reference evidence="11" key="1">
    <citation type="submission" date="2024-07" db="EMBL/GenBank/DDBJ databases">
        <title>Two chromosome-level genome assemblies of Korean endemic species Abeliophyllum distichum and Forsythia ovata (Oleaceae).</title>
        <authorList>
            <person name="Jang H."/>
        </authorList>
    </citation>
    <scope>NUCLEOTIDE SEQUENCE [LARGE SCALE GENOMIC DNA]</scope>
</reference>
<dbReference type="InterPro" id="IPR006595">
    <property type="entry name" value="CTLH_C"/>
</dbReference>
<dbReference type="SUPFAM" id="SSF56112">
    <property type="entry name" value="Protein kinase-like (PK-like)"/>
    <property type="match status" value="1"/>
</dbReference>
<keyword evidence="3" id="KW-0677">Repeat</keyword>
<dbReference type="SMART" id="SM00668">
    <property type="entry name" value="CTLH"/>
    <property type="match status" value="1"/>
</dbReference>
<dbReference type="Gene3D" id="3.30.200.20">
    <property type="entry name" value="Phosphorylase Kinase, domain 1"/>
    <property type="match status" value="1"/>
</dbReference>
<evidence type="ECO:0000313" key="11">
    <source>
        <dbReference type="Proteomes" id="UP001604277"/>
    </source>
</evidence>
<dbReference type="GO" id="GO:0016301">
    <property type="term" value="F:kinase activity"/>
    <property type="evidence" value="ECO:0007669"/>
    <property type="project" value="UniProtKB-KW"/>
</dbReference>
<gene>
    <name evidence="10" type="ORF">Fot_22240</name>
</gene>
<evidence type="ECO:0000256" key="2">
    <source>
        <dbReference type="ARBA" id="ARBA00022729"/>
    </source>
</evidence>
<name>A0ABD1UX60_9LAMI</name>
<dbReference type="Gene3D" id="1.10.510.10">
    <property type="entry name" value="Transferase(Phosphotransferase) domain 1"/>
    <property type="match status" value="1"/>
</dbReference>
<dbReference type="PANTHER" id="PTHR13954">
    <property type="entry name" value="IRE1-RELATED"/>
    <property type="match status" value="1"/>
</dbReference>
<dbReference type="SMART" id="SM00580">
    <property type="entry name" value="PUG"/>
    <property type="match status" value="1"/>
</dbReference>
<keyword evidence="11" id="KW-1185">Reference proteome</keyword>
<keyword evidence="10" id="KW-0418">Kinase</keyword>
<dbReference type="InterPro" id="IPR045133">
    <property type="entry name" value="IRE1/2-like"/>
</dbReference>
<dbReference type="Pfam" id="PF00069">
    <property type="entry name" value="Pkinase"/>
    <property type="match status" value="1"/>
</dbReference>
<dbReference type="PROSITE" id="PS50897">
    <property type="entry name" value="CTLH"/>
    <property type="match status" value="1"/>
</dbReference>
<feature type="region of interest" description="Disordered" evidence="6">
    <location>
        <begin position="555"/>
        <end position="574"/>
    </location>
</feature>
<dbReference type="Pfam" id="PF21889">
    <property type="entry name" value="TPR1-like_2nd"/>
    <property type="match status" value="1"/>
</dbReference>
<dbReference type="PANTHER" id="PTHR13954:SF6">
    <property type="entry name" value="NON-SPECIFIC SERINE_THREONINE PROTEIN KINASE"/>
    <property type="match status" value="1"/>
</dbReference>
<evidence type="ECO:0000313" key="10">
    <source>
        <dbReference type="EMBL" id="KAL2529639.1"/>
    </source>
</evidence>
<feature type="domain" description="CTLH" evidence="8">
    <location>
        <begin position="38"/>
        <end position="96"/>
    </location>
</feature>
<dbReference type="Gene3D" id="1.20.1440.180">
    <property type="entry name" value="KEN domain"/>
    <property type="match status" value="1"/>
</dbReference>
<dbReference type="EMBL" id="JBFOLJ010000006">
    <property type="protein sequence ID" value="KAL2529639.1"/>
    <property type="molecule type" value="Genomic_DNA"/>
</dbReference>
<dbReference type="PROSITE" id="PS50011">
    <property type="entry name" value="PROTEIN_KINASE_DOM"/>
    <property type="match status" value="1"/>
</dbReference>
<accession>A0ABD1UX60</accession>
<dbReference type="Pfam" id="PF06479">
    <property type="entry name" value="Ribonuc_2-5A"/>
    <property type="match status" value="1"/>
</dbReference>
<feature type="domain" description="KEN" evidence="9">
    <location>
        <begin position="421"/>
        <end position="551"/>
    </location>
</feature>
<keyword evidence="2" id="KW-0732">Signal</keyword>
<sequence length="585" mass="67740">MLGEKNVSLEEKLLSAHQFLEEAGLTRTVRQLEQETRIFFSMSYFEDMVTKGIWDEVENYLSAFTLPIDNSYSKKIFFEIRKQKCLEDLCRDDKLLLNYGDRESTRPTMLADLKKLIEENPKLCDKLKFSKATRSMALMKLSNLPGVDRQLRQPYDKNDVYLDLGELVVFTKLIGSGRNGKVVREGIYNGHPVAIKCLANSHHSVDPKEIQFLMDLGTHENIVRYYGMKSNLEYTYIALERCSFTLKHLIKSSKGAVGNGEVLTLWKDNNYPSPLLLRIMSPMSAKISDMCIRKCFVTTDDDIFWDSQCWQAPELISGTKRRSVALDLLHEHISSIERHSIDMDLFSLGCVLFYCMTRGRHPFEDSIFEPNVRVCTGNPYLRYQIVDNPEANDLISGLLDRRSNLRLGIPEVLKHPMLWDYRTRLSFLQDVDDLLKSELRYELLAKIESIRKTVFDEKKWTLKIHDDFVMDIQTEFQHYNFGRVRDLIRVISYKSDHFDELRQCIKEIVGMTLEEFEEYFSKKFPRLIFEVYNVLRGQCKKGDFPWVHGKRVGRNSSLSGEDPTGSVGSCGGGSSRDSGLVFLRI</sequence>
<evidence type="ECO:0000256" key="4">
    <source>
        <dbReference type="ARBA" id="ARBA00022741"/>
    </source>
</evidence>
<dbReference type="InterPro" id="IPR038357">
    <property type="entry name" value="KEN_sf"/>
</dbReference>
<dbReference type="PROSITE" id="PS51392">
    <property type="entry name" value="KEN"/>
    <property type="match status" value="1"/>
</dbReference>
<keyword evidence="1" id="KW-0853">WD repeat</keyword>
<dbReference type="InterPro" id="IPR000719">
    <property type="entry name" value="Prot_kinase_dom"/>
</dbReference>
<keyword evidence="10" id="KW-0808">Transferase</keyword>
<evidence type="ECO:0000259" key="9">
    <source>
        <dbReference type="PROSITE" id="PS51392"/>
    </source>
</evidence>
<dbReference type="InterPro" id="IPR054080">
    <property type="entry name" value="TPR1-like_2nd"/>
</dbReference>
<dbReference type="InterPro" id="IPR010513">
    <property type="entry name" value="KEN_dom"/>
</dbReference>
<evidence type="ECO:0000259" key="8">
    <source>
        <dbReference type="PROSITE" id="PS50897"/>
    </source>
</evidence>
<dbReference type="Proteomes" id="UP001604277">
    <property type="component" value="Unassembled WGS sequence"/>
</dbReference>
<evidence type="ECO:0000256" key="6">
    <source>
        <dbReference type="SAM" id="MobiDB-lite"/>
    </source>
</evidence>
<comment type="caution">
    <text evidence="10">The sequence shown here is derived from an EMBL/GenBank/DDBJ whole genome shotgun (WGS) entry which is preliminary data.</text>
</comment>
<feature type="domain" description="Protein kinase" evidence="7">
    <location>
        <begin position="168"/>
        <end position="418"/>
    </location>
</feature>
<protein>
    <submittedName>
        <fullName evidence="10">Serine/threonine-protein kinase/endoribonuclease IRE1b</fullName>
    </submittedName>
</protein>
<keyword evidence="4" id="KW-0547">Nucleotide-binding</keyword>
<evidence type="ECO:0000256" key="5">
    <source>
        <dbReference type="ARBA" id="ARBA00022840"/>
    </source>
</evidence>
<dbReference type="AlphaFoldDB" id="A0ABD1UX60"/>
<evidence type="ECO:0000256" key="3">
    <source>
        <dbReference type="ARBA" id="ARBA00022737"/>
    </source>
</evidence>
<keyword evidence="5" id="KW-0067">ATP-binding</keyword>
<dbReference type="InterPro" id="IPR011009">
    <property type="entry name" value="Kinase-like_dom_sf"/>
</dbReference>
<organism evidence="10 11">
    <name type="scientific">Forsythia ovata</name>
    <dbReference type="NCBI Taxonomy" id="205694"/>
    <lineage>
        <taxon>Eukaryota</taxon>
        <taxon>Viridiplantae</taxon>
        <taxon>Streptophyta</taxon>
        <taxon>Embryophyta</taxon>
        <taxon>Tracheophyta</taxon>
        <taxon>Spermatophyta</taxon>
        <taxon>Magnoliopsida</taxon>
        <taxon>eudicotyledons</taxon>
        <taxon>Gunneridae</taxon>
        <taxon>Pentapetalae</taxon>
        <taxon>asterids</taxon>
        <taxon>lamiids</taxon>
        <taxon>Lamiales</taxon>
        <taxon>Oleaceae</taxon>
        <taxon>Forsythieae</taxon>
        <taxon>Forsythia</taxon>
    </lineage>
</organism>
<evidence type="ECO:0000256" key="1">
    <source>
        <dbReference type="ARBA" id="ARBA00022574"/>
    </source>
</evidence>
<dbReference type="GO" id="GO:0005524">
    <property type="term" value="F:ATP binding"/>
    <property type="evidence" value="ECO:0007669"/>
    <property type="project" value="UniProtKB-KW"/>
</dbReference>
<evidence type="ECO:0000259" key="7">
    <source>
        <dbReference type="PROSITE" id="PS50011"/>
    </source>
</evidence>